<feature type="chain" id="PRO_5039512162" evidence="1">
    <location>
        <begin position="32"/>
        <end position="200"/>
    </location>
</feature>
<name>A0A9D4GH06_DREPO</name>
<gene>
    <name evidence="2" type="ORF">DPMN_143816</name>
</gene>
<accession>A0A9D4GH06</accession>
<keyword evidence="3" id="KW-1185">Reference proteome</keyword>
<reference evidence="2" key="1">
    <citation type="journal article" date="2019" name="bioRxiv">
        <title>The Genome of the Zebra Mussel, Dreissena polymorpha: A Resource for Invasive Species Research.</title>
        <authorList>
            <person name="McCartney M.A."/>
            <person name="Auch B."/>
            <person name="Kono T."/>
            <person name="Mallez S."/>
            <person name="Zhang Y."/>
            <person name="Obille A."/>
            <person name="Becker A."/>
            <person name="Abrahante J.E."/>
            <person name="Garbe J."/>
            <person name="Badalamenti J.P."/>
            <person name="Herman A."/>
            <person name="Mangelson H."/>
            <person name="Liachko I."/>
            <person name="Sullivan S."/>
            <person name="Sone E.D."/>
            <person name="Koren S."/>
            <person name="Silverstein K.A.T."/>
            <person name="Beckman K.B."/>
            <person name="Gohl D.M."/>
        </authorList>
    </citation>
    <scope>NUCLEOTIDE SEQUENCE</scope>
    <source>
        <strain evidence="2">Duluth1</strain>
        <tissue evidence="2">Whole animal</tissue>
    </source>
</reference>
<protein>
    <submittedName>
        <fullName evidence="2">Uncharacterized protein</fullName>
    </submittedName>
</protein>
<sequence length="200" mass="22498">MHRIAGDIWPRRKRSSLTILTFMMMCVYLFANCEQQLVDHIHGILQYNVCSGSTCPKPAFDRQLKQKIDGFKQNHVLEGYRMHYNYTYRGISCELDTVRVNCRKTNGIFICPLPPNDFAYIIFGNVNAANSCKPMSYLRGNATPKTIPLNESSATVGDLTTMVMTLKGTADGHVGDFRLNCLVQGFTDSVQIVALVNRCC</sequence>
<keyword evidence="1" id="KW-0732">Signal</keyword>
<proteinExistence type="predicted"/>
<dbReference type="EMBL" id="JAIWYP010000006">
    <property type="protein sequence ID" value="KAH3815294.1"/>
    <property type="molecule type" value="Genomic_DNA"/>
</dbReference>
<evidence type="ECO:0000313" key="3">
    <source>
        <dbReference type="Proteomes" id="UP000828390"/>
    </source>
</evidence>
<evidence type="ECO:0000256" key="1">
    <source>
        <dbReference type="SAM" id="SignalP"/>
    </source>
</evidence>
<feature type="signal peptide" evidence="1">
    <location>
        <begin position="1"/>
        <end position="31"/>
    </location>
</feature>
<dbReference type="AlphaFoldDB" id="A0A9D4GH06"/>
<organism evidence="2 3">
    <name type="scientific">Dreissena polymorpha</name>
    <name type="common">Zebra mussel</name>
    <name type="synonym">Mytilus polymorpha</name>
    <dbReference type="NCBI Taxonomy" id="45954"/>
    <lineage>
        <taxon>Eukaryota</taxon>
        <taxon>Metazoa</taxon>
        <taxon>Spiralia</taxon>
        <taxon>Lophotrochozoa</taxon>
        <taxon>Mollusca</taxon>
        <taxon>Bivalvia</taxon>
        <taxon>Autobranchia</taxon>
        <taxon>Heteroconchia</taxon>
        <taxon>Euheterodonta</taxon>
        <taxon>Imparidentia</taxon>
        <taxon>Neoheterodontei</taxon>
        <taxon>Myida</taxon>
        <taxon>Dreissenoidea</taxon>
        <taxon>Dreissenidae</taxon>
        <taxon>Dreissena</taxon>
    </lineage>
</organism>
<reference evidence="2" key="2">
    <citation type="submission" date="2020-11" db="EMBL/GenBank/DDBJ databases">
        <authorList>
            <person name="McCartney M.A."/>
            <person name="Auch B."/>
            <person name="Kono T."/>
            <person name="Mallez S."/>
            <person name="Becker A."/>
            <person name="Gohl D.M."/>
            <person name="Silverstein K.A.T."/>
            <person name="Koren S."/>
            <person name="Bechman K.B."/>
            <person name="Herman A."/>
            <person name="Abrahante J.E."/>
            <person name="Garbe J."/>
        </authorList>
    </citation>
    <scope>NUCLEOTIDE SEQUENCE</scope>
    <source>
        <strain evidence="2">Duluth1</strain>
        <tissue evidence="2">Whole animal</tissue>
    </source>
</reference>
<evidence type="ECO:0000313" key="2">
    <source>
        <dbReference type="EMBL" id="KAH3815294.1"/>
    </source>
</evidence>
<dbReference type="Proteomes" id="UP000828390">
    <property type="component" value="Unassembled WGS sequence"/>
</dbReference>
<comment type="caution">
    <text evidence="2">The sequence shown here is derived from an EMBL/GenBank/DDBJ whole genome shotgun (WGS) entry which is preliminary data.</text>
</comment>